<comment type="caution">
    <text evidence="2">The sequence shown here is derived from an EMBL/GenBank/DDBJ whole genome shotgun (WGS) entry which is preliminary data.</text>
</comment>
<dbReference type="EMBL" id="JRLW01000001">
    <property type="protein sequence ID" value="KGO90755.1"/>
    <property type="molecule type" value="Genomic_DNA"/>
</dbReference>
<keyword evidence="1" id="KW-0812">Transmembrane</keyword>
<gene>
    <name evidence="2" type="ORF">Q764_01140</name>
</gene>
<evidence type="ECO:0000313" key="2">
    <source>
        <dbReference type="EMBL" id="KGO90755.1"/>
    </source>
</evidence>
<proteinExistence type="predicted"/>
<feature type="transmembrane region" description="Helical" evidence="1">
    <location>
        <begin position="111"/>
        <end position="132"/>
    </location>
</feature>
<dbReference type="AlphaFoldDB" id="A0A0A2MR86"/>
<protein>
    <recommendedName>
        <fullName evidence="4">YhhN-like protein</fullName>
    </recommendedName>
</protein>
<sequence length="233" mass="26801">MSKSTPALVLYLVSSLIYVLSVILHWEESITFLFKPMMMPAILFYYWQECRGKIKIIPVLVLLFFYIGDMLILIEYENLLVPLMLLNLIAYFLIGYYLVKDLLAIKNPEVSLHTVLIVCIVIGFLLSLLYAALKLVFDTSDSNYGLLTIYGVTLVLLGIGTVIYYVLRSDSASFYLSITMLCLVLCDLFYVLYNHYAPLDVFININVFSQSVSFYFIVKYFLAREEQNLPEST</sequence>
<keyword evidence="1" id="KW-1133">Transmembrane helix</keyword>
<feature type="transmembrane region" description="Helical" evidence="1">
    <location>
        <begin position="80"/>
        <end position="99"/>
    </location>
</feature>
<keyword evidence="1" id="KW-0472">Membrane</keyword>
<organism evidence="2 3">
    <name type="scientific">Flavobacterium suncheonense GH29-5 = DSM 17707</name>
    <dbReference type="NCBI Taxonomy" id="1121899"/>
    <lineage>
        <taxon>Bacteria</taxon>
        <taxon>Pseudomonadati</taxon>
        <taxon>Bacteroidota</taxon>
        <taxon>Flavobacteriia</taxon>
        <taxon>Flavobacteriales</taxon>
        <taxon>Flavobacteriaceae</taxon>
        <taxon>Flavobacterium</taxon>
    </lineage>
</organism>
<evidence type="ECO:0000313" key="3">
    <source>
        <dbReference type="Proteomes" id="UP000030121"/>
    </source>
</evidence>
<name>A0A0A2MR86_9FLAO</name>
<reference evidence="2 3" key="1">
    <citation type="submission" date="2013-09" db="EMBL/GenBank/DDBJ databases">
        <authorList>
            <person name="Zeng Z."/>
            <person name="Chen C."/>
        </authorList>
    </citation>
    <scope>NUCLEOTIDE SEQUENCE [LARGE SCALE GENOMIC DNA]</scope>
    <source>
        <strain evidence="2 3">GH29-5</strain>
    </source>
</reference>
<feature type="transmembrane region" description="Helical" evidence="1">
    <location>
        <begin position="144"/>
        <end position="167"/>
    </location>
</feature>
<dbReference type="STRING" id="1121899.GCA_000430025_01099"/>
<feature type="transmembrane region" description="Helical" evidence="1">
    <location>
        <begin position="30"/>
        <end position="47"/>
    </location>
</feature>
<dbReference type="eggNOG" id="ENOG5033IFB">
    <property type="taxonomic scope" value="Bacteria"/>
</dbReference>
<keyword evidence="3" id="KW-1185">Reference proteome</keyword>
<feature type="transmembrane region" description="Helical" evidence="1">
    <location>
        <begin position="54"/>
        <end position="74"/>
    </location>
</feature>
<dbReference type="RefSeq" id="WP_026979853.1">
    <property type="nucleotide sequence ID" value="NZ_AUCZ01000004.1"/>
</dbReference>
<evidence type="ECO:0008006" key="4">
    <source>
        <dbReference type="Google" id="ProtNLM"/>
    </source>
</evidence>
<feature type="transmembrane region" description="Helical" evidence="1">
    <location>
        <begin position="7"/>
        <end position="24"/>
    </location>
</feature>
<feature type="transmembrane region" description="Helical" evidence="1">
    <location>
        <begin position="199"/>
        <end position="218"/>
    </location>
</feature>
<accession>A0A0A2MR86</accession>
<evidence type="ECO:0000256" key="1">
    <source>
        <dbReference type="SAM" id="Phobius"/>
    </source>
</evidence>
<feature type="transmembrane region" description="Helical" evidence="1">
    <location>
        <begin position="174"/>
        <end position="193"/>
    </location>
</feature>
<dbReference type="Proteomes" id="UP000030121">
    <property type="component" value="Unassembled WGS sequence"/>
</dbReference>
<dbReference type="OrthoDB" id="1377116at2"/>